<dbReference type="InterPro" id="IPR019826">
    <property type="entry name" value="Carboxylesterase_B_AS"/>
</dbReference>
<keyword evidence="6" id="KW-1015">Disulfide bond</keyword>
<keyword evidence="5 8" id="KW-0378">Hydrolase</keyword>
<evidence type="ECO:0000256" key="6">
    <source>
        <dbReference type="ARBA" id="ARBA00023157"/>
    </source>
</evidence>
<dbReference type="InterPro" id="IPR019819">
    <property type="entry name" value="Carboxylesterase_B_CS"/>
</dbReference>
<protein>
    <recommendedName>
        <fullName evidence="8">Carboxylic ester hydrolase</fullName>
        <ecNumber evidence="8">3.1.1.-</ecNumber>
    </recommendedName>
</protein>
<dbReference type="EC" id="3.1.1.-" evidence="8"/>
<evidence type="ECO:0000256" key="3">
    <source>
        <dbReference type="ARBA" id="ARBA00022487"/>
    </source>
</evidence>
<dbReference type="GO" id="GO:0052689">
    <property type="term" value="F:carboxylic ester hydrolase activity"/>
    <property type="evidence" value="ECO:0007669"/>
    <property type="project" value="UniProtKB-KW"/>
</dbReference>
<evidence type="ECO:0000256" key="4">
    <source>
        <dbReference type="ARBA" id="ARBA00022525"/>
    </source>
</evidence>
<dbReference type="PROSITE" id="PS00941">
    <property type="entry name" value="CARBOXYLESTERASE_B_2"/>
    <property type="match status" value="1"/>
</dbReference>
<proteinExistence type="inferred from homology"/>
<evidence type="ECO:0000313" key="10">
    <source>
        <dbReference type="Proteomes" id="UP000504634"/>
    </source>
</evidence>
<comment type="subcellular location">
    <subcellularLocation>
        <location evidence="1">Secreted</location>
    </subcellularLocation>
</comment>
<feature type="chain" id="PRO_5027150645" description="Carboxylic ester hydrolase" evidence="8">
    <location>
        <begin position="20"/>
        <end position="538"/>
    </location>
</feature>
<organism evidence="10 11">
    <name type="scientific">Drosophila lebanonensis</name>
    <name type="common">Fruit fly</name>
    <name type="synonym">Scaptodrosophila lebanonensis</name>
    <dbReference type="NCBI Taxonomy" id="7225"/>
    <lineage>
        <taxon>Eukaryota</taxon>
        <taxon>Metazoa</taxon>
        <taxon>Ecdysozoa</taxon>
        <taxon>Arthropoda</taxon>
        <taxon>Hexapoda</taxon>
        <taxon>Insecta</taxon>
        <taxon>Pterygota</taxon>
        <taxon>Neoptera</taxon>
        <taxon>Endopterygota</taxon>
        <taxon>Diptera</taxon>
        <taxon>Brachycera</taxon>
        <taxon>Muscomorpha</taxon>
        <taxon>Ephydroidea</taxon>
        <taxon>Drosophilidae</taxon>
        <taxon>Scaptodrosophila</taxon>
    </lineage>
</organism>
<comment type="similarity">
    <text evidence="2 8">Belongs to the type-B carboxylesterase/lipase family.</text>
</comment>
<reference evidence="11" key="1">
    <citation type="submission" date="2025-08" db="UniProtKB">
        <authorList>
            <consortium name="RefSeq"/>
        </authorList>
    </citation>
    <scope>IDENTIFICATION</scope>
    <source>
        <strain evidence="11">11010-0011.00</strain>
        <tissue evidence="11">Whole body</tissue>
    </source>
</reference>
<keyword evidence="7" id="KW-0325">Glycoprotein</keyword>
<evidence type="ECO:0000256" key="2">
    <source>
        <dbReference type="ARBA" id="ARBA00005964"/>
    </source>
</evidence>
<evidence type="ECO:0000256" key="5">
    <source>
        <dbReference type="ARBA" id="ARBA00022801"/>
    </source>
</evidence>
<dbReference type="Pfam" id="PF00135">
    <property type="entry name" value="COesterase"/>
    <property type="match status" value="1"/>
</dbReference>
<gene>
    <name evidence="11" type="primary">LOC115632745</name>
</gene>
<feature type="signal peptide" evidence="8">
    <location>
        <begin position="1"/>
        <end position="19"/>
    </location>
</feature>
<evidence type="ECO:0000256" key="1">
    <source>
        <dbReference type="ARBA" id="ARBA00004613"/>
    </source>
</evidence>
<dbReference type="InterPro" id="IPR029058">
    <property type="entry name" value="AB_hydrolase_fold"/>
</dbReference>
<keyword evidence="4" id="KW-0964">Secreted</keyword>
<dbReference type="GeneID" id="115632745"/>
<dbReference type="RefSeq" id="XP_030385853.1">
    <property type="nucleotide sequence ID" value="XM_030529993.1"/>
</dbReference>
<dbReference type="SUPFAM" id="SSF53474">
    <property type="entry name" value="alpha/beta-Hydrolases"/>
    <property type="match status" value="1"/>
</dbReference>
<sequence>MDRLFIWILLILSALTVNSQVIELPFGKLRGRDNGPYYSYESIPYAEPPLGELRFESPQPYRQKWESIFDATKPPEPCMQWDQLYENPENKSKLEGVEDCLTVNIYTPKANKGPHPVIVIIHGGCFMFGGVKNYDIGRFTSLGNAIVVAIAYRVGPLGFLSAEHKDLSGNNGLKDQRLALEWIHENIAFFGGDPQNVLLVGHSAGGASVNFQLLRPDFHRLAKAAVSVSGVALNPWAMPKQARERAFAIGDMLGCDHRYIAKKLKKCLQSKPAEDIVSTVQQFQVSGYVPFTMFGPVVEDVAAPNAFVTQHPRETMKSGSCSQVPWLVTYTKEDGGYNAATLLEKDPNTGQEIIEVLNTQWLDLAPHLLFNGQQGPSTYAQSLEIRQRYMGNRSFNIANYPALEKMFTDVLFKDGIEETMKLHRKHGRSPLYAFIYENPLLFGAGQILSKRTDYQFGTVHGDDFFLLFPLLNVGKELRPNDQSILDKFHKMLIEFTLSTSGDLQYGTCRFINNSNEPYLQLMNITSDSCQNVAVKSLP</sequence>
<evidence type="ECO:0000259" key="9">
    <source>
        <dbReference type="Pfam" id="PF00135"/>
    </source>
</evidence>
<keyword evidence="8" id="KW-0732">Signal</keyword>
<keyword evidence="10" id="KW-1185">Reference proteome</keyword>
<dbReference type="PANTHER" id="PTHR43142">
    <property type="entry name" value="CARBOXYLIC ESTER HYDROLASE"/>
    <property type="match status" value="1"/>
</dbReference>
<feature type="domain" description="Carboxylesterase type B" evidence="9">
    <location>
        <begin position="19"/>
        <end position="502"/>
    </location>
</feature>
<evidence type="ECO:0000313" key="11">
    <source>
        <dbReference type="RefSeq" id="XP_030385853.1"/>
    </source>
</evidence>
<accession>A0A6J2UEL0</accession>
<dbReference type="Gene3D" id="3.40.50.1820">
    <property type="entry name" value="alpha/beta hydrolase"/>
    <property type="match status" value="1"/>
</dbReference>
<evidence type="ECO:0000256" key="8">
    <source>
        <dbReference type="RuleBase" id="RU361235"/>
    </source>
</evidence>
<dbReference type="CDD" id="cd00312">
    <property type="entry name" value="Esterase_lipase"/>
    <property type="match status" value="1"/>
</dbReference>
<dbReference type="Proteomes" id="UP000504634">
    <property type="component" value="Unplaced"/>
</dbReference>
<dbReference type="OrthoDB" id="6846267at2759"/>
<evidence type="ECO:0000256" key="7">
    <source>
        <dbReference type="ARBA" id="ARBA00023180"/>
    </source>
</evidence>
<dbReference type="InterPro" id="IPR002018">
    <property type="entry name" value="CarbesteraseB"/>
</dbReference>
<dbReference type="PANTHER" id="PTHR43142:SF1">
    <property type="entry name" value="CARBOXYLIC ESTER HYDROLASE"/>
    <property type="match status" value="1"/>
</dbReference>
<name>A0A6J2UEL0_DROLE</name>
<dbReference type="GO" id="GO:0005576">
    <property type="term" value="C:extracellular region"/>
    <property type="evidence" value="ECO:0007669"/>
    <property type="project" value="UniProtKB-SubCell"/>
</dbReference>
<dbReference type="AlphaFoldDB" id="A0A6J2UEL0"/>
<dbReference type="PROSITE" id="PS00122">
    <property type="entry name" value="CARBOXYLESTERASE_B_1"/>
    <property type="match status" value="1"/>
</dbReference>
<keyword evidence="3" id="KW-0719">Serine esterase</keyword>